<dbReference type="GO" id="GO:0005524">
    <property type="term" value="F:ATP binding"/>
    <property type="evidence" value="ECO:0007669"/>
    <property type="project" value="UniProtKB-KW"/>
</dbReference>
<dbReference type="Pfam" id="PF07714">
    <property type="entry name" value="PK_Tyr_Ser-Thr"/>
    <property type="match status" value="1"/>
</dbReference>
<evidence type="ECO:0000313" key="4">
    <source>
        <dbReference type="EnsemblPlants" id="LPERR11G13410.1"/>
    </source>
</evidence>
<dbReference type="HOGENOM" id="CLU_1572906_0_0_1"/>
<reference evidence="5" key="2">
    <citation type="submission" date="2013-12" db="EMBL/GenBank/DDBJ databases">
        <authorList>
            <person name="Yu Y."/>
            <person name="Lee S."/>
            <person name="de Baynast K."/>
            <person name="Wissotski M."/>
            <person name="Liu L."/>
            <person name="Talag J."/>
            <person name="Goicoechea J."/>
            <person name="Angelova A."/>
            <person name="Jetty R."/>
            <person name="Kudrna D."/>
            <person name="Golser W."/>
            <person name="Rivera L."/>
            <person name="Zhang J."/>
            <person name="Wing R."/>
        </authorList>
    </citation>
    <scope>NUCLEOTIDE SEQUENCE</scope>
</reference>
<sequence length="170" mass="18709">MEKIAVAVRLRPPTPAAVIGALPRSLEELELPSLNGDGELRPEITGRQRNAASMTIMTSEISVKMRLKQLLAAIPLSLVKVALEVYRGALDNDDLVAVKRYIRGDLIQEFMEEVKIHSQINHKNIVKLIGYSSDDYISKGNLEDILHNRKVAMPLDTRLGIAIGCAEALG</sequence>
<organism evidence="4 5">
    <name type="scientific">Leersia perrieri</name>
    <dbReference type="NCBI Taxonomy" id="77586"/>
    <lineage>
        <taxon>Eukaryota</taxon>
        <taxon>Viridiplantae</taxon>
        <taxon>Streptophyta</taxon>
        <taxon>Embryophyta</taxon>
        <taxon>Tracheophyta</taxon>
        <taxon>Spermatophyta</taxon>
        <taxon>Magnoliopsida</taxon>
        <taxon>Liliopsida</taxon>
        <taxon>Poales</taxon>
        <taxon>Poaceae</taxon>
        <taxon>BOP clade</taxon>
        <taxon>Oryzoideae</taxon>
        <taxon>Oryzeae</taxon>
        <taxon>Oryzinae</taxon>
        <taxon>Leersia</taxon>
    </lineage>
</organism>
<evidence type="ECO:0000313" key="5">
    <source>
        <dbReference type="Proteomes" id="UP000032180"/>
    </source>
</evidence>
<dbReference type="InterPro" id="IPR045274">
    <property type="entry name" value="WAK-like"/>
</dbReference>
<dbReference type="Gene3D" id="1.10.510.10">
    <property type="entry name" value="Transferase(Phosphotransferase) domain 1"/>
    <property type="match status" value="1"/>
</dbReference>
<name>A0A0D9XT44_9ORYZ</name>
<dbReference type="InterPro" id="IPR011009">
    <property type="entry name" value="Kinase-like_dom_sf"/>
</dbReference>
<dbReference type="PANTHER" id="PTHR27005:SF87">
    <property type="entry name" value="OS11G0556600 PROTEIN"/>
    <property type="match status" value="1"/>
</dbReference>
<keyword evidence="1" id="KW-0547">Nucleotide-binding</keyword>
<evidence type="ECO:0000256" key="1">
    <source>
        <dbReference type="ARBA" id="ARBA00022741"/>
    </source>
</evidence>
<keyword evidence="2" id="KW-0067">ATP-binding</keyword>
<feature type="domain" description="Serine-threonine/tyrosine-protein kinase catalytic" evidence="3">
    <location>
        <begin position="84"/>
        <end position="169"/>
    </location>
</feature>
<reference evidence="4 5" key="1">
    <citation type="submission" date="2012-08" db="EMBL/GenBank/DDBJ databases">
        <title>Oryza genome evolution.</title>
        <authorList>
            <person name="Wing R.A."/>
        </authorList>
    </citation>
    <scope>NUCLEOTIDE SEQUENCE</scope>
</reference>
<dbReference type="GO" id="GO:0004674">
    <property type="term" value="F:protein serine/threonine kinase activity"/>
    <property type="evidence" value="ECO:0007669"/>
    <property type="project" value="TreeGrafter"/>
</dbReference>
<dbReference type="InterPro" id="IPR001245">
    <property type="entry name" value="Ser-Thr/Tyr_kinase_cat_dom"/>
</dbReference>
<protein>
    <recommendedName>
        <fullName evidence="3">Serine-threonine/tyrosine-protein kinase catalytic domain-containing protein</fullName>
    </recommendedName>
</protein>
<evidence type="ECO:0000256" key="2">
    <source>
        <dbReference type="ARBA" id="ARBA00022840"/>
    </source>
</evidence>
<dbReference type="EnsemblPlants" id="LPERR11G13410.1">
    <property type="protein sequence ID" value="LPERR11G13410.1"/>
    <property type="gene ID" value="LPERR11G13410"/>
</dbReference>
<keyword evidence="5" id="KW-1185">Reference proteome</keyword>
<dbReference type="PANTHER" id="PTHR27005">
    <property type="entry name" value="WALL-ASSOCIATED RECEPTOR KINASE-LIKE 21"/>
    <property type="match status" value="1"/>
</dbReference>
<evidence type="ECO:0000259" key="3">
    <source>
        <dbReference type="Pfam" id="PF07714"/>
    </source>
</evidence>
<dbReference type="SUPFAM" id="SSF56112">
    <property type="entry name" value="Protein kinase-like (PK-like)"/>
    <property type="match status" value="1"/>
</dbReference>
<dbReference type="GO" id="GO:0007166">
    <property type="term" value="P:cell surface receptor signaling pathway"/>
    <property type="evidence" value="ECO:0007669"/>
    <property type="project" value="InterPro"/>
</dbReference>
<proteinExistence type="predicted"/>
<reference evidence="4" key="3">
    <citation type="submission" date="2015-04" db="UniProtKB">
        <authorList>
            <consortium name="EnsemblPlants"/>
        </authorList>
    </citation>
    <scope>IDENTIFICATION</scope>
</reference>
<accession>A0A0D9XT44</accession>
<dbReference type="Proteomes" id="UP000032180">
    <property type="component" value="Chromosome 11"/>
</dbReference>
<dbReference type="GO" id="GO:0005886">
    <property type="term" value="C:plasma membrane"/>
    <property type="evidence" value="ECO:0007669"/>
    <property type="project" value="TreeGrafter"/>
</dbReference>
<dbReference type="Gramene" id="LPERR11G13410.1">
    <property type="protein sequence ID" value="LPERR11G13410.1"/>
    <property type="gene ID" value="LPERR11G13410"/>
</dbReference>
<dbReference type="AlphaFoldDB" id="A0A0D9XT44"/>